<dbReference type="Proteomes" id="UP001279681">
    <property type="component" value="Unassembled WGS sequence"/>
</dbReference>
<evidence type="ECO:0000256" key="2">
    <source>
        <dbReference type="ARBA" id="ARBA00006175"/>
    </source>
</evidence>
<dbReference type="Gene3D" id="1.20.1080.10">
    <property type="entry name" value="Glycerol uptake facilitator protein"/>
    <property type="match status" value="1"/>
</dbReference>
<dbReference type="EMBL" id="JAVIKH010000009">
    <property type="protein sequence ID" value="MDX8336408.1"/>
    <property type="molecule type" value="Genomic_DNA"/>
</dbReference>
<evidence type="ECO:0000256" key="6">
    <source>
        <dbReference type="ARBA" id="ARBA00023136"/>
    </source>
</evidence>
<comment type="subcellular location">
    <subcellularLocation>
        <location evidence="1">Membrane</location>
        <topology evidence="1">Multi-pass membrane protein</topology>
    </subcellularLocation>
</comment>
<sequence>MNVYLAEFIGTAILILLGNGVVANVCLNKSKGNSSGWIVITTAWGLAVMAGAYCVGWISGGHLNPALTIGFAVAGLFPGNLVLGYVAAQILGAMFGQILVYLTYKRHYDETTDTGAILGSFSTGPAIRDLKWNFVTEAIGTFMLVFGLLAIGHVNNQAFTATLPNGDVVRGFTGILGPLLAGFYVWSLGLSLGGPTGYAINPARDFGPRIMHAILPIANKGDSDWAYAWVPIAGPIVGGIIGATTFAALFN</sequence>
<evidence type="ECO:0000256" key="3">
    <source>
        <dbReference type="ARBA" id="ARBA00022448"/>
    </source>
</evidence>
<dbReference type="PRINTS" id="PR00783">
    <property type="entry name" value="MINTRINSICP"/>
</dbReference>
<comment type="caution">
    <text evidence="9">The sequence shown here is derived from an EMBL/GenBank/DDBJ whole genome shotgun (WGS) entry which is preliminary data.</text>
</comment>
<organism evidence="9 10">
    <name type="scientific">Candidatus Cetobacterium colombiensis</name>
    <dbReference type="NCBI Taxonomy" id="3073100"/>
    <lineage>
        <taxon>Bacteria</taxon>
        <taxon>Fusobacteriati</taxon>
        <taxon>Fusobacteriota</taxon>
        <taxon>Fusobacteriia</taxon>
        <taxon>Fusobacteriales</taxon>
        <taxon>Fusobacteriaceae</taxon>
        <taxon>Cetobacterium</taxon>
    </lineage>
</organism>
<evidence type="ECO:0000256" key="8">
    <source>
        <dbReference type="SAM" id="Phobius"/>
    </source>
</evidence>
<comment type="similarity">
    <text evidence="2 7">Belongs to the MIP/aquaporin (TC 1.A.8) family.</text>
</comment>
<feature type="transmembrane region" description="Helical" evidence="8">
    <location>
        <begin position="134"/>
        <end position="154"/>
    </location>
</feature>
<gene>
    <name evidence="9" type="ORF">RFV38_07850</name>
</gene>
<keyword evidence="10" id="KW-1185">Reference proteome</keyword>
<proteinExistence type="inferred from homology"/>
<dbReference type="InterPro" id="IPR000425">
    <property type="entry name" value="MIP"/>
</dbReference>
<accession>A0ABU4WA39</accession>
<evidence type="ECO:0000256" key="7">
    <source>
        <dbReference type="RuleBase" id="RU000477"/>
    </source>
</evidence>
<reference evidence="10" key="1">
    <citation type="submission" date="2023-07" db="EMBL/GenBank/DDBJ databases">
        <authorList>
            <person name="Colorado M.A."/>
            <person name="Villamil L.M."/>
            <person name="Melo J.F."/>
            <person name="Rodriguez J.A."/>
            <person name="Ruiz R.Y."/>
        </authorList>
    </citation>
    <scope>NUCLEOTIDE SEQUENCE [LARGE SCALE GENOMIC DNA]</scope>
    <source>
        <strain evidence="10">C33</strain>
    </source>
</reference>
<evidence type="ECO:0000256" key="1">
    <source>
        <dbReference type="ARBA" id="ARBA00004141"/>
    </source>
</evidence>
<keyword evidence="5 8" id="KW-1133">Transmembrane helix</keyword>
<dbReference type="InterPro" id="IPR050363">
    <property type="entry name" value="MIP/Aquaporin"/>
</dbReference>
<feature type="transmembrane region" description="Helical" evidence="8">
    <location>
        <begin position="6"/>
        <end position="25"/>
    </location>
</feature>
<evidence type="ECO:0000313" key="10">
    <source>
        <dbReference type="Proteomes" id="UP001279681"/>
    </source>
</evidence>
<dbReference type="NCBIfam" id="TIGR00861">
    <property type="entry name" value="MIP"/>
    <property type="match status" value="1"/>
</dbReference>
<dbReference type="SUPFAM" id="SSF81338">
    <property type="entry name" value="Aquaporin-like"/>
    <property type="match status" value="1"/>
</dbReference>
<dbReference type="PROSITE" id="PS00221">
    <property type="entry name" value="MIP"/>
    <property type="match status" value="1"/>
</dbReference>
<evidence type="ECO:0000313" key="9">
    <source>
        <dbReference type="EMBL" id="MDX8336408.1"/>
    </source>
</evidence>
<dbReference type="RefSeq" id="WP_320313812.1">
    <property type="nucleotide sequence ID" value="NZ_JAVIKH010000009.1"/>
</dbReference>
<feature type="transmembrane region" description="Helical" evidence="8">
    <location>
        <begin position="226"/>
        <end position="250"/>
    </location>
</feature>
<feature type="transmembrane region" description="Helical" evidence="8">
    <location>
        <begin position="37"/>
        <end position="58"/>
    </location>
</feature>
<dbReference type="InterPro" id="IPR022357">
    <property type="entry name" value="MIP_CS"/>
</dbReference>
<evidence type="ECO:0000256" key="4">
    <source>
        <dbReference type="ARBA" id="ARBA00022692"/>
    </source>
</evidence>
<dbReference type="Pfam" id="PF00230">
    <property type="entry name" value="MIP"/>
    <property type="match status" value="1"/>
</dbReference>
<keyword evidence="4 7" id="KW-0812">Transmembrane</keyword>
<keyword evidence="6 8" id="KW-0472">Membrane</keyword>
<evidence type="ECO:0000256" key="5">
    <source>
        <dbReference type="ARBA" id="ARBA00022989"/>
    </source>
</evidence>
<keyword evidence="3 7" id="KW-0813">Transport</keyword>
<protein>
    <submittedName>
        <fullName evidence="9">MIP/aquaporin family protein</fullName>
    </submittedName>
</protein>
<dbReference type="PANTHER" id="PTHR43829:SF9">
    <property type="entry name" value="AQUAPORIN-9"/>
    <property type="match status" value="1"/>
</dbReference>
<name>A0ABU4WA39_9FUSO</name>
<dbReference type="PANTHER" id="PTHR43829">
    <property type="entry name" value="AQUAPORIN OR AQUAGLYCEROPORIN RELATED"/>
    <property type="match status" value="1"/>
</dbReference>
<dbReference type="InterPro" id="IPR023271">
    <property type="entry name" value="Aquaporin-like"/>
</dbReference>